<organism evidence="7 8">
    <name type="scientific">Orchesella dallaii</name>
    <dbReference type="NCBI Taxonomy" id="48710"/>
    <lineage>
        <taxon>Eukaryota</taxon>
        <taxon>Metazoa</taxon>
        <taxon>Ecdysozoa</taxon>
        <taxon>Arthropoda</taxon>
        <taxon>Hexapoda</taxon>
        <taxon>Collembola</taxon>
        <taxon>Entomobryomorpha</taxon>
        <taxon>Entomobryoidea</taxon>
        <taxon>Orchesellidae</taxon>
        <taxon>Orchesellinae</taxon>
        <taxon>Orchesella</taxon>
    </lineage>
</organism>
<feature type="signal peptide" evidence="5">
    <location>
        <begin position="1"/>
        <end position="18"/>
    </location>
</feature>
<evidence type="ECO:0000256" key="1">
    <source>
        <dbReference type="ARBA" id="ARBA00005964"/>
    </source>
</evidence>
<dbReference type="InterPro" id="IPR002018">
    <property type="entry name" value="CarbesteraseB"/>
</dbReference>
<dbReference type="PROSITE" id="PS00941">
    <property type="entry name" value="CARBOXYLESTERASE_B_2"/>
    <property type="match status" value="1"/>
</dbReference>
<keyword evidence="3 5" id="KW-0378">Hydrolase</keyword>
<evidence type="ECO:0000259" key="6">
    <source>
        <dbReference type="Pfam" id="PF00135"/>
    </source>
</evidence>
<evidence type="ECO:0000256" key="5">
    <source>
        <dbReference type="RuleBase" id="RU361235"/>
    </source>
</evidence>
<protein>
    <recommendedName>
        <fullName evidence="5">Carboxylic ester hydrolase</fullName>
        <ecNumber evidence="5">3.1.1.-</ecNumber>
    </recommendedName>
</protein>
<dbReference type="Pfam" id="PF00135">
    <property type="entry name" value="COesterase"/>
    <property type="match status" value="1"/>
</dbReference>
<gene>
    <name evidence="7" type="ORF">ODALV1_LOCUS11134</name>
</gene>
<dbReference type="Gene3D" id="3.40.50.1820">
    <property type="entry name" value="alpha/beta hydrolase"/>
    <property type="match status" value="1"/>
</dbReference>
<dbReference type="EMBL" id="CAXLJM020000033">
    <property type="protein sequence ID" value="CAL8102386.1"/>
    <property type="molecule type" value="Genomic_DNA"/>
</dbReference>
<keyword evidence="8" id="KW-1185">Reference proteome</keyword>
<evidence type="ECO:0000256" key="4">
    <source>
        <dbReference type="ARBA" id="ARBA00023180"/>
    </source>
</evidence>
<evidence type="ECO:0000256" key="2">
    <source>
        <dbReference type="ARBA" id="ARBA00022487"/>
    </source>
</evidence>
<evidence type="ECO:0000313" key="8">
    <source>
        <dbReference type="Proteomes" id="UP001642540"/>
    </source>
</evidence>
<dbReference type="EC" id="3.1.1.-" evidence="5"/>
<dbReference type="InterPro" id="IPR019826">
    <property type="entry name" value="Carboxylesterase_B_AS"/>
</dbReference>
<comment type="similarity">
    <text evidence="1 5">Belongs to the type-B carboxylesterase/lipase family.</text>
</comment>
<keyword evidence="2" id="KW-0719">Serine esterase</keyword>
<dbReference type="PANTHER" id="PTHR11559">
    <property type="entry name" value="CARBOXYLESTERASE"/>
    <property type="match status" value="1"/>
</dbReference>
<keyword evidence="4" id="KW-0325">Glycoprotein</keyword>
<comment type="caution">
    <text evidence="7">The sequence shown here is derived from an EMBL/GenBank/DDBJ whole genome shotgun (WGS) entry which is preliminary data.</text>
</comment>
<dbReference type="SUPFAM" id="SSF53474">
    <property type="entry name" value="alpha/beta-Hydrolases"/>
    <property type="match status" value="1"/>
</dbReference>
<evidence type="ECO:0000256" key="3">
    <source>
        <dbReference type="ARBA" id="ARBA00022801"/>
    </source>
</evidence>
<proteinExistence type="inferred from homology"/>
<dbReference type="PROSITE" id="PS00122">
    <property type="entry name" value="CARBOXYLESTERASE_B_1"/>
    <property type="match status" value="1"/>
</dbReference>
<accession>A0ABP1QK57</accession>
<name>A0ABP1QK57_9HEXA</name>
<keyword evidence="5" id="KW-0732">Signal</keyword>
<dbReference type="Proteomes" id="UP001642540">
    <property type="component" value="Unassembled WGS sequence"/>
</dbReference>
<reference evidence="7 8" key="1">
    <citation type="submission" date="2024-08" db="EMBL/GenBank/DDBJ databases">
        <authorList>
            <person name="Cucini C."/>
            <person name="Frati F."/>
        </authorList>
    </citation>
    <scope>NUCLEOTIDE SEQUENCE [LARGE SCALE GENOMIC DNA]</scope>
</reference>
<dbReference type="InterPro" id="IPR029058">
    <property type="entry name" value="AB_hydrolase_fold"/>
</dbReference>
<feature type="chain" id="PRO_5045000982" description="Carboxylic ester hydrolase" evidence="5">
    <location>
        <begin position="19"/>
        <end position="437"/>
    </location>
</feature>
<sequence>MLLHHLFLVLTVTSVVNCWRQQRADRRWGSSVTGFNPYAIPPRPNDISAENPQVVIRDGRLRGFTMRTVTSRRFSAFQRIPFAAPPLRFKDPIKNLPWNGTRDAIAPSPQCIQLDIMRLLEVHGQEDCLYLNVYTPNLPNLSRSKRRLPVMVWIHGGGFFFGAGSIFGPAYLLNHDIILVTINYRLGPFGFLSTGDDASPGNQGLKDQVLALKWVQENIHAFGGDPNSVTIFGESAGAVSIQHHIVSPVSKGLFHRGISQSGSSLCYWSILKNSAQTARRVGELFNCTGTSQNMVNCLRTLDAEALAPIQFNLTTWNNFPIVLFAPVVEHNHPGAFMTETPEEAYRNNRASRVPWITGFNRDEMVWLMSALIQNTTAVSEINSDWDMVAPEFLALENTTDTNIAIGRQIREFYMGDQDFTFETRLNFSYVSKIKLRN</sequence>
<evidence type="ECO:0000313" key="7">
    <source>
        <dbReference type="EMBL" id="CAL8102386.1"/>
    </source>
</evidence>
<dbReference type="InterPro" id="IPR050309">
    <property type="entry name" value="Type-B_Carboxylest/Lipase"/>
</dbReference>
<feature type="domain" description="Carboxylesterase type B" evidence="6">
    <location>
        <begin position="51"/>
        <end position="418"/>
    </location>
</feature>
<dbReference type="InterPro" id="IPR019819">
    <property type="entry name" value="Carboxylesterase_B_CS"/>
</dbReference>